<dbReference type="EC" id="3.2.1.23" evidence="3"/>
<dbReference type="Pfam" id="PF01301">
    <property type="entry name" value="Glyco_hydro_35"/>
    <property type="match status" value="2"/>
</dbReference>
<dbReference type="PRINTS" id="PR00742">
    <property type="entry name" value="GLHYDRLASE35"/>
</dbReference>
<dbReference type="Gene3D" id="3.20.20.80">
    <property type="entry name" value="Glycosidases"/>
    <property type="match status" value="2"/>
</dbReference>
<feature type="region of interest" description="Disordered" evidence="4">
    <location>
        <begin position="188"/>
        <end position="210"/>
    </location>
</feature>
<dbReference type="PANTHER" id="PTHR23421">
    <property type="entry name" value="BETA-GALACTOSIDASE RELATED"/>
    <property type="match status" value="1"/>
</dbReference>
<reference evidence="7" key="1">
    <citation type="submission" date="2015-12" db="EMBL/GenBank/DDBJ databases">
        <title>Update maize B73 reference genome by single molecule sequencing technologies.</title>
        <authorList>
            <consortium name="Maize Genome Sequencing Project"/>
            <person name="Ware D."/>
        </authorList>
    </citation>
    <scope>NUCLEOTIDE SEQUENCE [LARGE SCALE GENOMIC DNA]</scope>
    <source>
        <tissue evidence="7">Seedling</tissue>
    </source>
</reference>
<dbReference type="GO" id="GO:0005975">
    <property type="term" value="P:carbohydrate metabolic process"/>
    <property type="evidence" value="ECO:0007669"/>
    <property type="project" value="InterPro"/>
</dbReference>
<accession>A0A1D6MYX2</accession>
<evidence type="ECO:0000256" key="3">
    <source>
        <dbReference type="ARBA" id="ARBA00012756"/>
    </source>
</evidence>
<dbReference type="AlphaFoldDB" id="A0A1D6MYX2"/>
<protein>
    <recommendedName>
        <fullName evidence="3">beta-galactosidase</fullName>
        <ecNumber evidence="3">3.2.1.23</ecNumber>
    </recommendedName>
</protein>
<comment type="catalytic activity">
    <reaction evidence="1">
        <text>Hydrolysis of terminal non-reducing beta-D-galactose residues in beta-D-galactosides.</text>
        <dbReference type="EC" id="3.2.1.23"/>
    </reaction>
</comment>
<feature type="domain" description="Glycoside hydrolase 35 catalytic" evidence="6">
    <location>
        <begin position="70"/>
        <end position="144"/>
    </location>
</feature>
<evidence type="ECO:0000256" key="4">
    <source>
        <dbReference type="SAM" id="MobiDB-lite"/>
    </source>
</evidence>
<keyword evidence="5" id="KW-0732">Signal</keyword>
<evidence type="ECO:0000256" key="5">
    <source>
        <dbReference type="SAM" id="SignalP"/>
    </source>
</evidence>
<proteinExistence type="inferred from homology"/>
<name>A0A1D6MYX2_MAIZE</name>
<organism evidence="7">
    <name type="scientific">Zea mays</name>
    <name type="common">Maize</name>
    <dbReference type="NCBI Taxonomy" id="4577"/>
    <lineage>
        <taxon>Eukaryota</taxon>
        <taxon>Viridiplantae</taxon>
        <taxon>Streptophyta</taxon>
        <taxon>Embryophyta</taxon>
        <taxon>Tracheophyta</taxon>
        <taxon>Spermatophyta</taxon>
        <taxon>Magnoliopsida</taxon>
        <taxon>Liliopsida</taxon>
        <taxon>Poales</taxon>
        <taxon>Poaceae</taxon>
        <taxon>PACMAD clade</taxon>
        <taxon>Panicoideae</taxon>
        <taxon>Andropogonodae</taxon>
        <taxon>Andropogoneae</taxon>
        <taxon>Tripsacinae</taxon>
        <taxon>Zea</taxon>
    </lineage>
</organism>
<feature type="signal peptide" evidence="5">
    <location>
        <begin position="1"/>
        <end position="41"/>
    </location>
</feature>
<dbReference type="InterPro" id="IPR001944">
    <property type="entry name" value="Glycoside_Hdrlase_35"/>
</dbReference>
<feature type="compositionally biased region" description="Polar residues" evidence="4">
    <location>
        <begin position="147"/>
        <end position="156"/>
    </location>
</feature>
<gene>
    <name evidence="7" type="ORF">ZEAMMB73_Zm00001d041880</name>
</gene>
<evidence type="ECO:0000256" key="1">
    <source>
        <dbReference type="ARBA" id="ARBA00001412"/>
    </source>
</evidence>
<evidence type="ECO:0000313" key="7">
    <source>
        <dbReference type="EMBL" id="ONM33890.1"/>
    </source>
</evidence>
<dbReference type="EMBL" id="CM007649">
    <property type="protein sequence ID" value="ONM33890.1"/>
    <property type="molecule type" value="Genomic_DNA"/>
</dbReference>
<evidence type="ECO:0000259" key="6">
    <source>
        <dbReference type="Pfam" id="PF01301"/>
    </source>
</evidence>
<feature type="domain" description="Glycoside hydrolase 35 catalytic" evidence="6">
    <location>
        <begin position="276"/>
        <end position="337"/>
    </location>
</feature>
<sequence>MTASPYPTTPWLRPPPPMAFLSLLLLLGCLSPSISLAGAEAAGVLRQVVGGDDGGTFFEPFNVTYDHRALILGGKRRMLVSAGLHYPRATPEMWPSLIAKCKEGGVDAIETYVFWNGHEPAKGQYYFEGRFDIVRFAKLVAAEGTDQKSSSSSHLQYEQGENRKESASASHLQMRQRFSLLMRCLSRAPSRRHPPTSPVDLSPEAGGLPRLEKHKEKVDTCFKCKYCKETKSGGGGTRLKEHLAHRGKNVKKCPYISLDIKTYFQLDIDKTKEKKSGFPVWLRDVPGIEFRTDNEPYKAEMQIFVTKIVDIMKEEKLYSWQGGPIILQQAYALYGVLPCPLRRMGHCRDPDAEVSMAGAFWSH</sequence>
<dbReference type="InterPro" id="IPR031330">
    <property type="entry name" value="Gly_Hdrlase_35_cat"/>
</dbReference>
<dbReference type="SUPFAM" id="SSF51445">
    <property type="entry name" value="(Trans)glycosidases"/>
    <property type="match status" value="2"/>
</dbReference>
<feature type="chain" id="PRO_5011173872" description="beta-galactosidase" evidence="5">
    <location>
        <begin position="42"/>
        <end position="363"/>
    </location>
</feature>
<feature type="region of interest" description="Disordered" evidence="4">
    <location>
        <begin position="147"/>
        <end position="169"/>
    </location>
</feature>
<dbReference type="InterPro" id="IPR017853">
    <property type="entry name" value="GH"/>
</dbReference>
<comment type="similarity">
    <text evidence="2">Belongs to the glycosyl hydrolase 35 family.</text>
</comment>
<evidence type="ECO:0000256" key="2">
    <source>
        <dbReference type="ARBA" id="ARBA00009809"/>
    </source>
</evidence>
<dbReference type="GO" id="GO:0004565">
    <property type="term" value="F:beta-galactosidase activity"/>
    <property type="evidence" value="ECO:0007669"/>
    <property type="project" value="UniProtKB-EC"/>
</dbReference>
<dbReference type="ExpressionAtlas" id="A0A1D6MYX2">
    <property type="expression patterns" value="baseline and differential"/>
</dbReference>